<comment type="similarity">
    <text evidence="6">Belongs to the acetyltransferase family. OlsB subfamily.</text>
</comment>
<protein>
    <recommendedName>
        <fullName evidence="8">L-ornithine N(alpha)-acyltransferase</fullName>
        <ecNumber evidence="7">2.3.2.30</ecNumber>
    </recommendedName>
</protein>
<evidence type="ECO:0000256" key="4">
    <source>
        <dbReference type="ARBA" id="ARBA00023098"/>
    </source>
</evidence>
<evidence type="ECO:0000259" key="11">
    <source>
        <dbReference type="SMART" id="SM00563"/>
    </source>
</evidence>
<keyword evidence="2" id="KW-0444">Lipid biosynthesis</keyword>
<dbReference type="GO" id="GO:0006629">
    <property type="term" value="P:lipid metabolic process"/>
    <property type="evidence" value="ECO:0007669"/>
    <property type="project" value="UniProtKB-KW"/>
</dbReference>
<evidence type="ECO:0000256" key="2">
    <source>
        <dbReference type="ARBA" id="ARBA00022516"/>
    </source>
</evidence>
<evidence type="ECO:0000256" key="6">
    <source>
        <dbReference type="ARBA" id="ARBA00038095"/>
    </source>
</evidence>
<dbReference type="Pfam" id="PF13444">
    <property type="entry name" value="Acetyltransf_5"/>
    <property type="match status" value="1"/>
</dbReference>
<dbReference type="GO" id="GO:0043810">
    <property type="term" value="F:ornithine-acyl [acyl carrier protein] N-acyltransferase activity"/>
    <property type="evidence" value="ECO:0007669"/>
    <property type="project" value="UniProtKB-EC"/>
</dbReference>
<keyword evidence="4" id="KW-0443">Lipid metabolism</keyword>
<feature type="domain" description="Phospholipid/glycerol acyltransferase" evidence="11">
    <location>
        <begin position="75"/>
        <end position="197"/>
    </location>
</feature>
<name>A0A2A4X3N8_9GAMM</name>
<dbReference type="EC" id="2.3.2.30" evidence="7"/>
<dbReference type="CDD" id="cd07986">
    <property type="entry name" value="LPLAT_ACT14924-like"/>
    <property type="match status" value="1"/>
</dbReference>
<dbReference type="InterPro" id="IPR016181">
    <property type="entry name" value="Acyl_CoA_acyltransferase"/>
</dbReference>
<evidence type="ECO:0000256" key="3">
    <source>
        <dbReference type="ARBA" id="ARBA00022679"/>
    </source>
</evidence>
<dbReference type="SUPFAM" id="SSF55729">
    <property type="entry name" value="Acyl-CoA N-acyltransferases (Nat)"/>
    <property type="match status" value="1"/>
</dbReference>
<comment type="pathway">
    <text evidence="1">Lipid metabolism.</text>
</comment>
<accession>A0A2A4X3N8</accession>
<evidence type="ECO:0000313" key="13">
    <source>
        <dbReference type="Proteomes" id="UP000218767"/>
    </source>
</evidence>
<comment type="caution">
    <text evidence="12">The sequence shown here is derived from an EMBL/GenBank/DDBJ whole genome shotgun (WGS) entry which is preliminary data.</text>
</comment>
<dbReference type="AlphaFoldDB" id="A0A2A4X3N8"/>
<sequence>MRKMTNPCRLPFKPRFVSAVIEKALGLDRLAEIYDGRPEGCTSHEFLQYTLDALGVSLDLINASNLEEIPSTGPVLIVANHPLGGLEGVAIAKVISDVRPDLKVLTNELLRRIPELADIFIGVDVLSSEAAAGNVSSIKQVHKHLKNDGAVLIFPAGMVSAYEHGHRRIQDRSWNRLAGQLLKRYQATCLPVHVGGTNSRLFYAVGMIHPRLRTALLPRQLANKQGFKLELRFGRPIPAAELRLLESPKAITDYLRVSTDALLREPKNLPGMKHQSVADYSPTSGSAELFSAIKGLEEFRLIEHEEFDVYCAPYDRLGPIMEQIAITREITFRSVGEGTGLSKDSDEFDPHYLHLFLWDKAALRIAGAYRVGLVDEIVAEHGVKGLYSRSLYKYDEAFINRLGSAIEMGRSFIHPDYQKKPVSLNLLWRGIGRILVQRPKYHTLFGSVSISREYSDLARALIADTMMTNFKASEFDQLVKPITPHKIMNRVWTNEMLAELSNVKMLSKLIGRCDPGKAVPVLLRHYLSVNGKLVCFNIHPNFNDSLEGLIIVDARKTDAKTLSRFLGADGSEHFMSFHKQQDSA</sequence>
<dbReference type="SMART" id="SM00563">
    <property type="entry name" value="PlsC"/>
    <property type="match status" value="1"/>
</dbReference>
<organism evidence="12 13">
    <name type="scientific">SAR86 cluster bacterium</name>
    <dbReference type="NCBI Taxonomy" id="2030880"/>
    <lineage>
        <taxon>Bacteria</taxon>
        <taxon>Pseudomonadati</taxon>
        <taxon>Pseudomonadota</taxon>
        <taxon>Gammaproteobacteria</taxon>
        <taxon>SAR86 cluster</taxon>
    </lineage>
</organism>
<dbReference type="InterPro" id="IPR045746">
    <property type="entry name" value="ACT14924-like_Acyltransf_dom"/>
</dbReference>
<evidence type="ECO:0000256" key="10">
    <source>
        <dbReference type="ARBA" id="ARBA00047785"/>
    </source>
</evidence>
<gene>
    <name evidence="12" type="ORF">COB20_10030</name>
</gene>
<dbReference type="Proteomes" id="UP000218767">
    <property type="component" value="Unassembled WGS sequence"/>
</dbReference>
<dbReference type="SUPFAM" id="SSF69593">
    <property type="entry name" value="Glycerol-3-phosphate (1)-acyltransferase"/>
    <property type="match status" value="1"/>
</dbReference>
<dbReference type="PANTHER" id="PTHR37323">
    <property type="entry name" value="GCN5-RELATED N-ACETYLTRANSFERASE"/>
    <property type="match status" value="1"/>
</dbReference>
<dbReference type="InterPro" id="IPR052351">
    <property type="entry name" value="Ornithine_N-alpha-AT"/>
</dbReference>
<evidence type="ECO:0000256" key="7">
    <source>
        <dbReference type="ARBA" id="ARBA00039058"/>
    </source>
</evidence>
<dbReference type="InterPro" id="IPR002123">
    <property type="entry name" value="Plipid/glycerol_acylTrfase"/>
</dbReference>
<dbReference type="Pfam" id="PF19576">
    <property type="entry name" value="Acyltransf_2"/>
    <property type="match status" value="1"/>
</dbReference>
<keyword evidence="3" id="KW-0808">Transferase</keyword>
<comment type="function">
    <text evidence="9">Catalyzes the first step in the biosynthesis of ornithine lipids, which are phosphorus-free membrane lipids. Catalyzes the 3-hydroxyacyl-acyl carrier protein-dependent acylation of ornithine to form lyso-ornithine lipid (LOL).</text>
</comment>
<evidence type="ECO:0000256" key="9">
    <source>
        <dbReference type="ARBA" id="ARBA00045724"/>
    </source>
</evidence>
<evidence type="ECO:0000313" key="12">
    <source>
        <dbReference type="EMBL" id="PCI76657.1"/>
    </source>
</evidence>
<evidence type="ECO:0000256" key="5">
    <source>
        <dbReference type="ARBA" id="ARBA00023315"/>
    </source>
</evidence>
<comment type="catalytic activity">
    <reaction evidence="10">
        <text>a (3R)-hydroxyacyl-[ACP] + L-ornithine = a lyso-ornithine lipid + holo-[ACP] + H(+)</text>
        <dbReference type="Rhea" id="RHEA:20633"/>
        <dbReference type="Rhea" id="RHEA-COMP:9685"/>
        <dbReference type="Rhea" id="RHEA-COMP:9945"/>
        <dbReference type="ChEBI" id="CHEBI:15378"/>
        <dbReference type="ChEBI" id="CHEBI:46911"/>
        <dbReference type="ChEBI" id="CHEBI:64479"/>
        <dbReference type="ChEBI" id="CHEBI:78827"/>
        <dbReference type="ChEBI" id="CHEBI:138482"/>
        <dbReference type="EC" id="2.3.2.30"/>
    </reaction>
    <physiologicalReaction direction="left-to-right" evidence="10">
        <dbReference type="Rhea" id="RHEA:20634"/>
    </physiologicalReaction>
</comment>
<keyword evidence="5" id="KW-0012">Acyltransferase</keyword>
<evidence type="ECO:0000256" key="8">
    <source>
        <dbReference type="ARBA" id="ARBA00039866"/>
    </source>
</evidence>
<dbReference type="PANTHER" id="PTHR37323:SF1">
    <property type="entry name" value="L-ORNITHINE N(ALPHA)-ACYLTRANSFERASE"/>
    <property type="match status" value="1"/>
</dbReference>
<evidence type="ECO:0000256" key="1">
    <source>
        <dbReference type="ARBA" id="ARBA00005189"/>
    </source>
</evidence>
<dbReference type="EMBL" id="NVUL01000054">
    <property type="protein sequence ID" value="PCI76657.1"/>
    <property type="molecule type" value="Genomic_DNA"/>
</dbReference>
<reference evidence="13" key="1">
    <citation type="submission" date="2017-08" db="EMBL/GenBank/DDBJ databases">
        <title>A dynamic microbial community with high functional redundancy inhabits the cold, oxic subseafloor aquifer.</title>
        <authorList>
            <person name="Tully B.J."/>
            <person name="Wheat C.G."/>
            <person name="Glazer B.T."/>
            <person name="Huber J.A."/>
        </authorList>
    </citation>
    <scope>NUCLEOTIDE SEQUENCE [LARGE SCALE GENOMIC DNA]</scope>
</reference>
<proteinExistence type="inferred from homology"/>